<accession>A0A485KCM3</accession>
<reference evidence="1" key="2">
    <citation type="submission" date="2019-06" db="EMBL/GenBank/DDBJ databases">
        <title>Genomics analysis of Aphanomyces spp. identifies a new class of oomycete effector associated with host adaptation.</title>
        <authorList>
            <person name="Gaulin E."/>
        </authorList>
    </citation>
    <scope>NUCLEOTIDE SEQUENCE</scope>
    <source>
        <strain evidence="1">CBS 578.67</strain>
    </source>
</reference>
<sequence length="293" mass="32168">MPQAPRSCSAVRHKVLLSVTPAQLDVLEPAIWALWEFGPTAIGKVSRADLSDWVTHGELAVVVGVKPGLGDARKIELALEEAIQCGQPCPSIVVLATHRATCIRDAARAVRFLATYACPPFVYTPSLFPVVKMDVSQGLYWLDSHTYDSSFAPFDASWLPRIDVGHDLVLYSGSGFIHKSIRGTGLFDTLTTQKALSFRPHLQHAVATGHTFYFFFWTSNAGGGARLALAQFKTIGRFLAAVWPTLSDTTARLPVAAVRVLRWEGCHDALQYPTTHYLVWLDPRVAQLLGSKL</sequence>
<evidence type="ECO:0000313" key="3">
    <source>
        <dbReference type="Proteomes" id="UP000332933"/>
    </source>
</evidence>
<dbReference type="Proteomes" id="UP000332933">
    <property type="component" value="Unassembled WGS sequence"/>
</dbReference>
<evidence type="ECO:0000313" key="1">
    <source>
        <dbReference type="EMBL" id="KAF0716086.1"/>
    </source>
</evidence>
<gene>
    <name evidence="2" type="primary">Aste57867_3033</name>
    <name evidence="1" type="ORF">As57867_003024</name>
    <name evidence="2" type="ORF">ASTE57867_3033</name>
</gene>
<keyword evidence="3" id="KW-1185">Reference proteome</keyword>
<proteinExistence type="predicted"/>
<reference evidence="2 3" key="1">
    <citation type="submission" date="2019-03" db="EMBL/GenBank/DDBJ databases">
        <authorList>
            <person name="Gaulin E."/>
            <person name="Dumas B."/>
        </authorList>
    </citation>
    <scope>NUCLEOTIDE SEQUENCE [LARGE SCALE GENOMIC DNA]</scope>
    <source>
        <strain evidence="2">CBS 568.67</strain>
    </source>
</reference>
<evidence type="ECO:0000313" key="2">
    <source>
        <dbReference type="EMBL" id="VFT80213.1"/>
    </source>
</evidence>
<protein>
    <submittedName>
        <fullName evidence="2">Aste57867_3033 protein</fullName>
    </submittedName>
</protein>
<dbReference type="AlphaFoldDB" id="A0A485KCM3"/>
<organism evidence="2 3">
    <name type="scientific">Aphanomyces stellatus</name>
    <dbReference type="NCBI Taxonomy" id="120398"/>
    <lineage>
        <taxon>Eukaryota</taxon>
        <taxon>Sar</taxon>
        <taxon>Stramenopiles</taxon>
        <taxon>Oomycota</taxon>
        <taxon>Saprolegniomycetes</taxon>
        <taxon>Saprolegniales</taxon>
        <taxon>Verrucalvaceae</taxon>
        <taxon>Aphanomyces</taxon>
    </lineage>
</organism>
<dbReference type="EMBL" id="CAADRA010000459">
    <property type="protein sequence ID" value="VFT80213.1"/>
    <property type="molecule type" value="Genomic_DNA"/>
</dbReference>
<name>A0A485KCM3_9STRA</name>
<dbReference type="EMBL" id="VJMH01000459">
    <property type="protein sequence ID" value="KAF0716086.1"/>
    <property type="molecule type" value="Genomic_DNA"/>
</dbReference>